<keyword evidence="1" id="KW-0812">Transmembrane</keyword>
<dbReference type="Proteomes" id="UP000319383">
    <property type="component" value="Chromosome"/>
</dbReference>
<dbReference type="AlphaFoldDB" id="A0A517ZQ06"/>
<evidence type="ECO:0000256" key="1">
    <source>
        <dbReference type="SAM" id="Phobius"/>
    </source>
</evidence>
<gene>
    <name evidence="2" type="ORF">Mal52_30420</name>
</gene>
<accession>A0A517ZQ06</accession>
<dbReference type="EMBL" id="CP036276">
    <property type="protein sequence ID" value="QDU44558.1"/>
    <property type="molecule type" value="Genomic_DNA"/>
</dbReference>
<keyword evidence="3" id="KW-1185">Reference proteome</keyword>
<evidence type="ECO:0008006" key="4">
    <source>
        <dbReference type="Google" id="ProtNLM"/>
    </source>
</evidence>
<sequence>MIRNYSKRPIVRPFSRHTGVTMVEMLAAIVLATLLTVAMLGVLKSMTHGRKVLLADVTSEPWHTRLIDQLEWDLKNSRTIKPIPGGFELTGYAGRDFSDGRPLHRATTIQYVAVTTEHPPLLLRHEIHGDSLNLDNRATEVVGINVGRLVLLPADEMRSFDPDYAADLQNGVENGPLPNRVTAFLVCNGDATPLLQKTFYLR</sequence>
<evidence type="ECO:0000313" key="2">
    <source>
        <dbReference type="EMBL" id="QDU44558.1"/>
    </source>
</evidence>
<dbReference type="RefSeq" id="WP_145376900.1">
    <property type="nucleotide sequence ID" value="NZ_CP036276.1"/>
</dbReference>
<reference evidence="2 3" key="1">
    <citation type="submission" date="2019-02" db="EMBL/GenBank/DDBJ databases">
        <title>Deep-cultivation of Planctomycetes and their phenomic and genomic characterization uncovers novel biology.</title>
        <authorList>
            <person name="Wiegand S."/>
            <person name="Jogler M."/>
            <person name="Boedeker C."/>
            <person name="Pinto D."/>
            <person name="Vollmers J."/>
            <person name="Rivas-Marin E."/>
            <person name="Kohn T."/>
            <person name="Peeters S.H."/>
            <person name="Heuer A."/>
            <person name="Rast P."/>
            <person name="Oberbeckmann S."/>
            <person name="Bunk B."/>
            <person name="Jeske O."/>
            <person name="Meyerdierks A."/>
            <person name="Storesund J.E."/>
            <person name="Kallscheuer N."/>
            <person name="Luecker S."/>
            <person name="Lage O.M."/>
            <person name="Pohl T."/>
            <person name="Merkel B.J."/>
            <person name="Hornburger P."/>
            <person name="Mueller R.-W."/>
            <person name="Bruemmer F."/>
            <person name="Labrenz M."/>
            <person name="Spormann A.M."/>
            <person name="Op den Camp H."/>
            <person name="Overmann J."/>
            <person name="Amann R."/>
            <person name="Jetten M.S.M."/>
            <person name="Mascher T."/>
            <person name="Medema M.H."/>
            <person name="Devos D.P."/>
            <person name="Kaster A.-K."/>
            <person name="Ovreas L."/>
            <person name="Rohde M."/>
            <person name="Galperin M.Y."/>
            <person name="Jogler C."/>
        </authorList>
    </citation>
    <scope>NUCLEOTIDE SEQUENCE [LARGE SCALE GENOMIC DNA]</scope>
    <source>
        <strain evidence="2 3">Mal52</strain>
    </source>
</reference>
<protein>
    <recommendedName>
        <fullName evidence="4">Prepilin-type N-terminal cleavage/methylation domain-containing protein</fullName>
    </recommendedName>
</protein>
<evidence type="ECO:0000313" key="3">
    <source>
        <dbReference type="Proteomes" id="UP000319383"/>
    </source>
</evidence>
<proteinExistence type="predicted"/>
<dbReference type="KEGG" id="sdyn:Mal52_30420"/>
<keyword evidence="1" id="KW-0472">Membrane</keyword>
<organism evidence="2 3">
    <name type="scientific">Symmachiella dynata</name>
    <dbReference type="NCBI Taxonomy" id="2527995"/>
    <lineage>
        <taxon>Bacteria</taxon>
        <taxon>Pseudomonadati</taxon>
        <taxon>Planctomycetota</taxon>
        <taxon>Planctomycetia</taxon>
        <taxon>Planctomycetales</taxon>
        <taxon>Planctomycetaceae</taxon>
        <taxon>Symmachiella</taxon>
    </lineage>
</organism>
<keyword evidence="1" id="KW-1133">Transmembrane helix</keyword>
<name>A0A517ZQ06_9PLAN</name>
<feature type="transmembrane region" description="Helical" evidence="1">
    <location>
        <begin position="20"/>
        <end position="43"/>
    </location>
</feature>